<proteinExistence type="predicted"/>
<dbReference type="EMBL" id="CAJPWZ010002701">
    <property type="protein sequence ID" value="CAG2243406.1"/>
    <property type="molecule type" value="Genomic_DNA"/>
</dbReference>
<dbReference type="AlphaFoldDB" id="A0A8S3UAQ0"/>
<name>A0A8S3UAQ0_MYTED</name>
<accession>A0A8S3UAQ0</accession>
<reference evidence="1" key="1">
    <citation type="submission" date="2021-03" db="EMBL/GenBank/DDBJ databases">
        <authorList>
            <person name="Bekaert M."/>
        </authorList>
    </citation>
    <scope>NUCLEOTIDE SEQUENCE</scope>
</reference>
<evidence type="ECO:0000313" key="2">
    <source>
        <dbReference type="Proteomes" id="UP000683360"/>
    </source>
</evidence>
<dbReference type="Proteomes" id="UP000683360">
    <property type="component" value="Unassembled WGS sequence"/>
</dbReference>
<sequence length="247" mass="28532">MVPNTVRGPVLSNQQVGIVEPTEEFVDTYKGLLGRILVKNQEKVPLRFMNLSNETQTIHEGTIVGQLSPVEEIMVSEPSEPMIESSLPAHMQQLYKDTVKNMPENKRDRLPCKQCNHCNIEKDTAVGYSQNIQSKNRNESNKVSVITELQEAQNADTNISKVREWLEKGERPSWEEVCGSYFMRSLWSQFNRLCIENELVCRTWEIGSTNITYCQAVVPLCERRKILEYCHDVRTSEHQDTWESPKR</sequence>
<dbReference type="OrthoDB" id="6197609at2759"/>
<gene>
    <name evidence="1" type="ORF">MEDL_55558</name>
</gene>
<organism evidence="1 2">
    <name type="scientific">Mytilus edulis</name>
    <name type="common">Blue mussel</name>
    <dbReference type="NCBI Taxonomy" id="6550"/>
    <lineage>
        <taxon>Eukaryota</taxon>
        <taxon>Metazoa</taxon>
        <taxon>Spiralia</taxon>
        <taxon>Lophotrochozoa</taxon>
        <taxon>Mollusca</taxon>
        <taxon>Bivalvia</taxon>
        <taxon>Autobranchia</taxon>
        <taxon>Pteriomorphia</taxon>
        <taxon>Mytilida</taxon>
        <taxon>Mytiloidea</taxon>
        <taxon>Mytilidae</taxon>
        <taxon>Mytilinae</taxon>
        <taxon>Mytilus</taxon>
    </lineage>
</organism>
<keyword evidence="2" id="KW-1185">Reference proteome</keyword>
<protein>
    <submittedName>
        <fullName evidence="1">Uncharacterized protein</fullName>
    </submittedName>
</protein>
<evidence type="ECO:0000313" key="1">
    <source>
        <dbReference type="EMBL" id="CAG2243406.1"/>
    </source>
</evidence>
<comment type="caution">
    <text evidence="1">The sequence shown here is derived from an EMBL/GenBank/DDBJ whole genome shotgun (WGS) entry which is preliminary data.</text>
</comment>